<dbReference type="EMBL" id="CP159218">
    <property type="protein sequence ID" value="XCG64915.1"/>
    <property type="molecule type" value="Genomic_DNA"/>
</dbReference>
<name>A0AAU8DVM4_9ACTN</name>
<dbReference type="InterPro" id="IPR001063">
    <property type="entry name" value="Ribosomal_uL22"/>
</dbReference>
<dbReference type="GO" id="GO:0006412">
    <property type="term" value="P:translation"/>
    <property type="evidence" value="ECO:0007669"/>
    <property type="project" value="UniProtKB-UniRule"/>
</dbReference>
<evidence type="ECO:0000256" key="14">
    <source>
        <dbReference type="SAM" id="MobiDB-lite"/>
    </source>
</evidence>
<comment type="subunit">
    <text evidence="3 10 12">Part of the 50S ribosomal subunit.</text>
</comment>
<comment type="similarity">
    <text evidence="2 10 11">Belongs to the universal ribosomal protein uL22 family.</text>
</comment>
<reference evidence="15" key="1">
    <citation type="submission" date="2024-05" db="EMBL/GenBank/DDBJ databases">
        <authorList>
            <person name="Cai S.Y."/>
            <person name="Jin L.M."/>
            <person name="Li H.R."/>
        </authorList>
    </citation>
    <scope>NUCLEOTIDE SEQUENCE</scope>
    <source>
        <strain evidence="15">A5-74</strain>
    </source>
</reference>
<evidence type="ECO:0000256" key="13">
    <source>
        <dbReference type="RuleBase" id="RU004008"/>
    </source>
</evidence>
<organism evidence="15">
    <name type="scientific">Nakamurella sp. A5-74</name>
    <dbReference type="NCBI Taxonomy" id="3158264"/>
    <lineage>
        <taxon>Bacteria</taxon>
        <taxon>Bacillati</taxon>
        <taxon>Actinomycetota</taxon>
        <taxon>Actinomycetes</taxon>
        <taxon>Nakamurellales</taxon>
        <taxon>Nakamurellaceae</taxon>
        <taxon>Nakamurella</taxon>
    </lineage>
</organism>
<comment type="function">
    <text evidence="8">This protein binds specifically to 23S rRNA; its binding is stimulated by other ribosomal proteins, e.g. L4, L17, and L20. It is important during the early stages of 50S assembly. It makes multiple contacts with different domains of the 23S rRNA in the assembled 50S subunit and ribosome.</text>
</comment>
<sequence length="147" mass="15999">MNPKAAQATQLPRARAQARFVRTTPMKARRVIDLVRGRSTTDALAILRYAPQAAAEIVAKVVASAVANAENNLGLDREALVIETAYADEGPTLKRFQPRAQGRAFRIRKRTCHITIEVVEVKTEAGRESGRSRRTAGSRTSTKGSAS</sequence>
<evidence type="ECO:0000256" key="7">
    <source>
        <dbReference type="ARBA" id="ARBA00023274"/>
    </source>
</evidence>
<keyword evidence="7 10" id="KW-0687">Ribonucleoprotein</keyword>
<dbReference type="InterPro" id="IPR018260">
    <property type="entry name" value="Ribosomal_uL22_CS"/>
</dbReference>
<dbReference type="Pfam" id="PF00237">
    <property type="entry name" value="Ribosomal_L22"/>
    <property type="match status" value="1"/>
</dbReference>
<dbReference type="PANTHER" id="PTHR13501:SF8">
    <property type="entry name" value="LARGE RIBOSOMAL SUBUNIT PROTEIN UL22M"/>
    <property type="match status" value="1"/>
</dbReference>
<dbReference type="RefSeq" id="WP_353650526.1">
    <property type="nucleotide sequence ID" value="NZ_CP159218.1"/>
</dbReference>
<dbReference type="HAMAP" id="MF_01331_B">
    <property type="entry name" value="Ribosomal_uL22_B"/>
    <property type="match status" value="1"/>
</dbReference>
<evidence type="ECO:0000256" key="4">
    <source>
        <dbReference type="ARBA" id="ARBA00022730"/>
    </source>
</evidence>
<proteinExistence type="inferred from homology"/>
<keyword evidence="4 10" id="KW-0699">rRNA-binding</keyword>
<evidence type="ECO:0000256" key="8">
    <source>
        <dbReference type="ARBA" id="ARBA00025084"/>
    </source>
</evidence>
<dbReference type="GO" id="GO:0003735">
    <property type="term" value="F:structural constituent of ribosome"/>
    <property type="evidence" value="ECO:0007669"/>
    <property type="project" value="InterPro"/>
</dbReference>
<evidence type="ECO:0000256" key="1">
    <source>
        <dbReference type="ARBA" id="ARBA00003478"/>
    </source>
</evidence>
<evidence type="ECO:0000256" key="2">
    <source>
        <dbReference type="ARBA" id="ARBA00009451"/>
    </source>
</evidence>
<evidence type="ECO:0000256" key="11">
    <source>
        <dbReference type="RuleBase" id="RU004005"/>
    </source>
</evidence>
<dbReference type="AlphaFoldDB" id="A0AAU8DVM4"/>
<dbReference type="SUPFAM" id="SSF54843">
    <property type="entry name" value="Ribosomal protein L22"/>
    <property type="match status" value="1"/>
</dbReference>
<comment type="function">
    <text evidence="1 10">The globular domain of the protein is located near the polypeptide exit tunnel on the outside of the subunit, while an extended beta-hairpin is found that lines the wall of the exit tunnel in the center of the 70S ribosome.</text>
</comment>
<accession>A0AAU8DVM4</accession>
<evidence type="ECO:0000313" key="15">
    <source>
        <dbReference type="EMBL" id="XCG64915.1"/>
    </source>
</evidence>
<feature type="compositionally biased region" description="Low complexity" evidence="14">
    <location>
        <begin position="135"/>
        <end position="147"/>
    </location>
</feature>
<dbReference type="CDD" id="cd00336">
    <property type="entry name" value="Ribosomal_L22"/>
    <property type="match status" value="1"/>
</dbReference>
<evidence type="ECO:0000256" key="12">
    <source>
        <dbReference type="RuleBase" id="RU004006"/>
    </source>
</evidence>
<evidence type="ECO:0000256" key="9">
    <source>
        <dbReference type="ARBA" id="ARBA00035207"/>
    </source>
</evidence>
<evidence type="ECO:0000256" key="5">
    <source>
        <dbReference type="ARBA" id="ARBA00022884"/>
    </source>
</evidence>
<dbReference type="PROSITE" id="PS00464">
    <property type="entry name" value="RIBOSOMAL_L22"/>
    <property type="match status" value="1"/>
</dbReference>
<protein>
    <recommendedName>
        <fullName evidence="9 10">Large ribosomal subunit protein uL22</fullName>
    </recommendedName>
</protein>
<dbReference type="Gene3D" id="3.90.470.10">
    <property type="entry name" value="Ribosomal protein L22/L17"/>
    <property type="match status" value="1"/>
</dbReference>
<evidence type="ECO:0000256" key="3">
    <source>
        <dbReference type="ARBA" id="ARBA00011838"/>
    </source>
</evidence>
<feature type="region of interest" description="Disordered" evidence="14">
    <location>
        <begin position="123"/>
        <end position="147"/>
    </location>
</feature>
<evidence type="ECO:0000256" key="10">
    <source>
        <dbReference type="HAMAP-Rule" id="MF_01331"/>
    </source>
</evidence>
<keyword evidence="5 10" id="KW-0694">RNA-binding</keyword>
<evidence type="ECO:0000256" key="6">
    <source>
        <dbReference type="ARBA" id="ARBA00022980"/>
    </source>
</evidence>
<dbReference type="GO" id="GO:0019843">
    <property type="term" value="F:rRNA binding"/>
    <property type="evidence" value="ECO:0007669"/>
    <property type="project" value="UniProtKB-UniRule"/>
</dbReference>
<dbReference type="InterPro" id="IPR047867">
    <property type="entry name" value="Ribosomal_uL22_bac/org-type"/>
</dbReference>
<dbReference type="InterPro" id="IPR036394">
    <property type="entry name" value="Ribosomal_uL22_sf"/>
</dbReference>
<comment type="function">
    <text evidence="10 13">This protein binds specifically to 23S rRNA; its binding is stimulated by other ribosomal proteins, e.g., L4, L17, and L20. It is important during the early stages of 50S assembly. It makes multiple contacts with different domains of the 23S rRNA in the assembled 50S subunit and ribosome.</text>
</comment>
<dbReference type="GO" id="GO:0022625">
    <property type="term" value="C:cytosolic large ribosomal subunit"/>
    <property type="evidence" value="ECO:0007669"/>
    <property type="project" value="TreeGrafter"/>
</dbReference>
<dbReference type="InterPro" id="IPR005727">
    <property type="entry name" value="Ribosomal_uL22_bac/chlpt-type"/>
</dbReference>
<dbReference type="NCBIfam" id="TIGR01044">
    <property type="entry name" value="rplV_bact"/>
    <property type="match status" value="1"/>
</dbReference>
<keyword evidence="6 10" id="KW-0689">Ribosomal protein</keyword>
<gene>
    <name evidence="10 15" type="primary">rplV</name>
    <name evidence="15" type="ORF">ABLG96_06285</name>
</gene>
<dbReference type="PANTHER" id="PTHR13501">
    <property type="entry name" value="CHLOROPLAST 50S RIBOSOMAL PROTEIN L22-RELATED"/>
    <property type="match status" value="1"/>
</dbReference>